<dbReference type="Gene3D" id="1.10.510.10">
    <property type="entry name" value="Transferase(Phosphotransferase) domain 1"/>
    <property type="match status" value="1"/>
</dbReference>
<evidence type="ECO:0000313" key="3">
    <source>
        <dbReference type="Proteomes" id="UP001244011"/>
    </source>
</evidence>
<comment type="caution">
    <text evidence="2">The sequence shown here is derived from an EMBL/GenBank/DDBJ whole genome shotgun (WGS) entry which is preliminary data.</text>
</comment>
<protein>
    <recommendedName>
        <fullName evidence="4">Protein kinase domain-containing protein</fullName>
    </recommendedName>
</protein>
<dbReference type="RefSeq" id="XP_060281498.1">
    <property type="nucleotide sequence ID" value="XM_060430108.1"/>
</dbReference>
<evidence type="ECO:0000256" key="1">
    <source>
        <dbReference type="SAM" id="SignalP"/>
    </source>
</evidence>
<evidence type="ECO:0000313" key="2">
    <source>
        <dbReference type="EMBL" id="KAK1765285.1"/>
    </source>
</evidence>
<dbReference type="EMBL" id="MU839016">
    <property type="protein sequence ID" value="KAK1765285.1"/>
    <property type="molecule type" value="Genomic_DNA"/>
</dbReference>
<dbReference type="GeneID" id="85313295"/>
<feature type="signal peptide" evidence="1">
    <location>
        <begin position="1"/>
        <end position="18"/>
    </location>
</feature>
<dbReference type="Proteomes" id="UP001244011">
    <property type="component" value="Unassembled WGS sequence"/>
</dbReference>
<evidence type="ECO:0008006" key="4">
    <source>
        <dbReference type="Google" id="ProtNLM"/>
    </source>
</evidence>
<gene>
    <name evidence="2" type="ORF">QBC33DRAFT_561107</name>
</gene>
<dbReference type="SUPFAM" id="SSF56112">
    <property type="entry name" value="Protein kinase-like (PK-like)"/>
    <property type="match status" value="1"/>
</dbReference>
<feature type="chain" id="PRO_5042519313" description="Protein kinase domain-containing protein" evidence="1">
    <location>
        <begin position="19"/>
        <end position="288"/>
    </location>
</feature>
<reference evidence="2" key="1">
    <citation type="submission" date="2023-06" db="EMBL/GenBank/DDBJ databases">
        <title>Genome-scale phylogeny and comparative genomics of the fungal order Sordariales.</title>
        <authorList>
            <consortium name="Lawrence Berkeley National Laboratory"/>
            <person name="Hensen N."/>
            <person name="Bonometti L."/>
            <person name="Westerberg I."/>
            <person name="Brannstrom I.O."/>
            <person name="Guillou S."/>
            <person name="Cros-Aarteil S."/>
            <person name="Calhoun S."/>
            <person name="Haridas S."/>
            <person name="Kuo A."/>
            <person name="Mondo S."/>
            <person name="Pangilinan J."/>
            <person name="Riley R."/>
            <person name="Labutti K."/>
            <person name="Andreopoulos B."/>
            <person name="Lipzen A."/>
            <person name="Chen C."/>
            <person name="Yanf M."/>
            <person name="Daum C."/>
            <person name="Ng V."/>
            <person name="Clum A."/>
            <person name="Steindorff A."/>
            <person name="Ohm R."/>
            <person name="Martin F."/>
            <person name="Silar P."/>
            <person name="Natvig D."/>
            <person name="Lalanne C."/>
            <person name="Gautier V."/>
            <person name="Ament-Velasquez S.L."/>
            <person name="Kruys A."/>
            <person name="Hutchinson M.I."/>
            <person name="Powell A.J."/>
            <person name="Barry K."/>
            <person name="Miller A.N."/>
            <person name="Grigoriev I.V."/>
            <person name="Debuchy R."/>
            <person name="Gladieux P."/>
            <person name="Thoren M.H."/>
            <person name="Johannesson H."/>
        </authorList>
    </citation>
    <scope>NUCLEOTIDE SEQUENCE</scope>
    <source>
        <strain evidence="2">8032-3</strain>
    </source>
</reference>
<keyword evidence="1" id="KW-0732">Signal</keyword>
<dbReference type="InterPro" id="IPR011009">
    <property type="entry name" value="Kinase-like_dom_sf"/>
</dbReference>
<dbReference type="AlphaFoldDB" id="A0AAJ0FLN6"/>
<keyword evidence="3" id="KW-1185">Reference proteome</keyword>
<organism evidence="2 3">
    <name type="scientific">Phialemonium atrogriseum</name>
    <dbReference type="NCBI Taxonomy" id="1093897"/>
    <lineage>
        <taxon>Eukaryota</taxon>
        <taxon>Fungi</taxon>
        <taxon>Dikarya</taxon>
        <taxon>Ascomycota</taxon>
        <taxon>Pezizomycotina</taxon>
        <taxon>Sordariomycetes</taxon>
        <taxon>Sordariomycetidae</taxon>
        <taxon>Cephalothecales</taxon>
        <taxon>Cephalothecaceae</taxon>
        <taxon>Phialemonium</taxon>
    </lineage>
</organism>
<proteinExistence type="predicted"/>
<accession>A0AAJ0FLN6</accession>
<sequence>MSFWEIFFFIIGIAIASAQSTRPGQNVYRFPNARVLATQQEVADYGHPLRVVVDDGEQRAIKYVFLDSKLLQAGYPTGSEQVPFDLPHLPPGDWNEAHIHLDRHTRTPSITNTTRTSQLGIMHNWHPRKIDYLEFVNVETLQQDRMQVVAHPDFDAPILIKIASFPWEIPSLEQEVSVYRLLHGSGVAPEFLGHVTEGGRTIGFITEYIREMSSIRARSMQGCLIALRSLHQRGIAHGDAHEGNCLIREDGSSVLIDFELSVETWLPEEFERDLDIMGRCIQAISEPS</sequence>
<name>A0AAJ0FLN6_9PEZI</name>